<evidence type="ECO:0000313" key="2">
    <source>
        <dbReference type="Proteomes" id="UP000014216"/>
    </source>
</evidence>
<dbReference type="InterPro" id="IPR004027">
    <property type="entry name" value="SEC_C_motif"/>
</dbReference>
<dbReference type="PATRIC" id="fig|1286635.3.peg.4550"/>
<accession>S0FZP4</accession>
<sequence length="66" mass="7568">MTKIGRNQPCPCGSGEKYKKCCLNKPKSDSLPEKKRDELDVLKGLEGENDLIDRLNELKKERENYA</sequence>
<dbReference type="SUPFAM" id="SSF103642">
    <property type="entry name" value="Sec-C motif"/>
    <property type="match status" value="1"/>
</dbReference>
<dbReference type="RefSeq" id="WP_006968522.1">
    <property type="nucleotide sequence ID" value="NZ_APJX01000015.1"/>
</dbReference>
<proteinExistence type="predicted"/>
<name>S0FZP4_9BACT</name>
<dbReference type="Pfam" id="PF02810">
    <property type="entry name" value="SEC-C"/>
    <property type="match status" value="1"/>
</dbReference>
<keyword evidence="2" id="KW-1185">Reference proteome</keyword>
<dbReference type="AlphaFoldDB" id="S0FZP4"/>
<evidence type="ECO:0000313" key="1">
    <source>
        <dbReference type="EMBL" id="EMS77447.1"/>
    </source>
</evidence>
<evidence type="ECO:0008006" key="3">
    <source>
        <dbReference type="Google" id="ProtNLM"/>
    </source>
</evidence>
<gene>
    <name evidence="1" type="ORF">Dpo_15c00230</name>
</gene>
<dbReference type="Proteomes" id="UP000014216">
    <property type="component" value="Unassembled WGS sequence"/>
</dbReference>
<protein>
    <recommendedName>
        <fullName evidence="3">SEC-C motif domain-containing protein</fullName>
    </recommendedName>
</protein>
<dbReference type="EMBL" id="APJX01000015">
    <property type="protein sequence ID" value="EMS77447.1"/>
    <property type="molecule type" value="Genomic_DNA"/>
</dbReference>
<dbReference type="Gene3D" id="3.10.450.50">
    <property type="match status" value="1"/>
</dbReference>
<reference evidence="1 2" key="1">
    <citation type="journal article" date="2013" name="Genome Announc.">
        <title>Draft Genome Sequence of Desulfotignum phosphitoxidans DSM 13687 Strain FiPS-3.</title>
        <authorList>
            <person name="Poehlein A."/>
            <person name="Daniel R."/>
            <person name="Simeonova D.D."/>
        </authorList>
    </citation>
    <scope>NUCLEOTIDE SEQUENCE [LARGE SCALE GENOMIC DNA]</scope>
    <source>
        <strain evidence="1 2">DSM 13687</strain>
    </source>
</reference>
<dbReference type="OrthoDB" id="5431394at2"/>
<organism evidence="1 2">
    <name type="scientific">Desulfotignum phosphitoxidans DSM 13687</name>
    <dbReference type="NCBI Taxonomy" id="1286635"/>
    <lineage>
        <taxon>Bacteria</taxon>
        <taxon>Pseudomonadati</taxon>
        <taxon>Thermodesulfobacteriota</taxon>
        <taxon>Desulfobacteria</taxon>
        <taxon>Desulfobacterales</taxon>
        <taxon>Desulfobacteraceae</taxon>
        <taxon>Desulfotignum</taxon>
    </lineage>
</organism>
<comment type="caution">
    <text evidence="1">The sequence shown here is derived from an EMBL/GenBank/DDBJ whole genome shotgun (WGS) entry which is preliminary data.</text>
</comment>